<proteinExistence type="predicted"/>
<evidence type="ECO:0000313" key="2">
    <source>
        <dbReference type="EMBL" id="KAI5059759.1"/>
    </source>
</evidence>
<dbReference type="EMBL" id="JABFUD020000025">
    <property type="protein sequence ID" value="KAI5059759.1"/>
    <property type="molecule type" value="Genomic_DNA"/>
</dbReference>
<accession>A0A9D4U3K3</accession>
<reference evidence="2" key="1">
    <citation type="submission" date="2021-01" db="EMBL/GenBank/DDBJ databases">
        <title>Adiantum capillus-veneris genome.</title>
        <authorList>
            <person name="Fang Y."/>
            <person name="Liao Q."/>
        </authorList>
    </citation>
    <scope>NUCLEOTIDE SEQUENCE</scope>
    <source>
        <strain evidence="2">H3</strain>
        <tissue evidence="2">Leaf</tissue>
    </source>
</reference>
<organism evidence="2 3">
    <name type="scientific">Adiantum capillus-veneris</name>
    <name type="common">Maidenhair fern</name>
    <dbReference type="NCBI Taxonomy" id="13818"/>
    <lineage>
        <taxon>Eukaryota</taxon>
        <taxon>Viridiplantae</taxon>
        <taxon>Streptophyta</taxon>
        <taxon>Embryophyta</taxon>
        <taxon>Tracheophyta</taxon>
        <taxon>Polypodiopsida</taxon>
        <taxon>Polypodiidae</taxon>
        <taxon>Polypodiales</taxon>
        <taxon>Pteridineae</taxon>
        <taxon>Pteridaceae</taxon>
        <taxon>Vittarioideae</taxon>
        <taxon>Adiantum</taxon>
    </lineage>
</organism>
<feature type="domain" description="TIR" evidence="1">
    <location>
        <begin position="138"/>
        <end position="228"/>
    </location>
</feature>
<dbReference type="InterPro" id="IPR000157">
    <property type="entry name" value="TIR_dom"/>
</dbReference>
<dbReference type="SUPFAM" id="SSF52200">
    <property type="entry name" value="Toll/Interleukin receptor TIR domain"/>
    <property type="match status" value="1"/>
</dbReference>
<dbReference type="OrthoDB" id="1915816at2759"/>
<feature type="non-terminal residue" evidence="2">
    <location>
        <position position="290"/>
    </location>
</feature>
<evidence type="ECO:0000259" key="1">
    <source>
        <dbReference type="Pfam" id="PF13676"/>
    </source>
</evidence>
<dbReference type="GO" id="GO:0007165">
    <property type="term" value="P:signal transduction"/>
    <property type="evidence" value="ECO:0007669"/>
    <property type="project" value="InterPro"/>
</dbReference>
<gene>
    <name evidence="2" type="ORF">GOP47_0026078</name>
</gene>
<protein>
    <recommendedName>
        <fullName evidence="1">TIR domain-containing protein</fullName>
    </recommendedName>
</protein>
<comment type="caution">
    <text evidence="2">The sequence shown here is derived from an EMBL/GenBank/DDBJ whole genome shotgun (WGS) entry which is preliminary data.</text>
</comment>
<dbReference type="Gene3D" id="3.40.50.10140">
    <property type="entry name" value="Toll/interleukin-1 receptor homology (TIR) domain"/>
    <property type="match status" value="1"/>
</dbReference>
<dbReference type="InterPro" id="IPR035897">
    <property type="entry name" value="Toll_tir_struct_dom_sf"/>
</dbReference>
<evidence type="ECO:0000313" key="3">
    <source>
        <dbReference type="Proteomes" id="UP000886520"/>
    </source>
</evidence>
<name>A0A9D4U3K3_ADICA</name>
<sequence length="290" mass="32423">MSVFISCHAEAAHDVTRLRSALHAEGLFCTDNEREATTILLYISPAYIAPHSAAITAAGRFLDTANDSRLTIAIFGLISVPQVRHQAQAPGWDEAGILNKLVSNMGIDMRHRSLEFKRVASIVKAQVLLASDSASFDIFLSHAGEDKQFIRVLWGVLGQQYRCFLDEESLVPGNRMGMTGSEQLVAAARSARLGLFVLSDRSIKKKWPVKEVRIFQRMGTPIVVVWYKFLKEQAEQYVRNPPRDLLQHAGAKEFLDTVLSDPLIKSISYPGAAWNNPNNEDYAFHIERNI</sequence>
<keyword evidence="3" id="KW-1185">Reference proteome</keyword>
<dbReference type="Pfam" id="PF13676">
    <property type="entry name" value="TIR_2"/>
    <property type="match status" value="1"/>
</dbReference>
<dbReference type="AlphaFoldDB" id="A0A9D4U3K3"/>
<dbReference type="Proteomes" id="UP000886520">
    <property type="component" value="Chromosome 25"/>
</dbReference>